<dbReference type="Proteomes" id="UP001153076">
    <property type="component" value="Unassembled WGS sequence"/>
</dbReference>
<accession>A0A9Q1GN30</accession>
<reference evidence="1" key="1">
    <citation type="submission" date="2022-04" db="EMBL/GenBank/DDBJ databases">
        <title>Carnegiea gigantea Genome sequencing and assembly v2.</title>
        <authorList>
            <person name="Copetti D."/>
            <person name="Sanderson M.J."/>
            <person name="Burquez A."/>
            <person name="Wojciechowski M.F."/>
        </authorList>
    </citation>
    <scope>NUCLEOTIDE SEQUENCE</scope>
    <source>
        <strain evidence="1">SGP5-SGP5p</strain>
        <tissue evidence="1">Aerial part</tissue>
    </source>
</reference>
<name>A0A9Q1GN30_9CARY</name>
<dbReference type="EMBL" id="JAKOGI010002241">
    <property type="protein sequence ID" value="KAJ8422489.1"/>
    <property type="molecule type" value="Genomic_DNA"/>
</dbReference>
<dbReference type="InterPro" id="IPR036691">
    <property type="entry name" value="Endo/exonu/phosph_ase_sf"/>
</dbReference>
<keyword evidence="2" id="KW-1185">Reference proteome</keyword>
<gene>
    <name evidence="1" type="ORF">Cgig2_000558</name>
</gene>
<evidence type="ECO:0000313" key="1">
    <source>
        <dbReference type="EMBL" id="KAJ8422489.1"/>
    </source>
</evidence>
<dbReference type="AlphaFoldDB" id="A0A9Q1GN30"/>
<dbReference type="SUPFAM" id="SSF56219">
    <property type="entry name" value="DNase I-like"/>
    <property type="match status" value="1"/>
</dbReference>
<protein>
    <submittedName>
        <fullName evidence="1">Uncharacterized protein</fullName>
    </submittedName>
</protein>
<evidence type="ECO:0000313" key="2">
    <source>
        <dbReference type="Proteomes" id="UP001153076"/>
    </source>
</evidence>
<dbReference type="Gene3D" id="3.60.10.10">
    <property type="entry name" value="Endonuclease/exonuclease/phosphatase"/>
    <property type="match status" value="1"/>
</dbReference>
<sequence length="630" mass="73576">MEKTLLKYARLLIDIPLSYHFPEYVEFANEKDVLIRQQVTYKWQRIKCDHCHMYGHLEDNCRKKQIVRQELRVVQPTAKTTRNNSKPQTPTIDEEGFIQGRIWVAWRPQWYSVHLLSKSDQHIHCKVFSQLTLKHFYLTFVYRDNQDGQRHHLWAELEQIASDVEDAWCVMGDFNSILYARDRMGGNTIHDSEIKPFTDCVSTCELQELQCRGPYCSWTNKTIYQVHYLTNALSDHTPLILHLTDSPKPKRSFQFYEMWIRDTSFKSLVQTFFPKHIYNPCSNFKSFWTQHALLRINKDKYHDLRGQQVKARAALEQLYNDELKQKEKEMRNHYISITSSVMDIIRQQSKAEWINFGDASTKYFFAKAKQRKLESYAYAIQDEKGELQQGFLEVSKVLGVFPLEVLGYSNHIKQTQQSGMQIISGENNGKSQNLVFKIHLIWRESSALKFYHIWHVHILGYHFHYPSRKITYRGVADYIKAPYISWNTTCSPRNVGGIGLKNIAAWNKAHVAKLMFYWLNGFTPSTLKPKTGGITKLQQNVAGIRGKLFTLKSFLKKECRTILTGNGLRANPTQLKLEAQSDYPCNPISSNLPDLEDEKFEEIPEPSNFSTTSFPADKGTHHIEISFFEP</sequence>
<proteinExistence type="predicted"/>
<dbReference type="PANTHER" id="PTHR33710">
    <property type="entry name" value="BNAC02G09200D PROTEIN"/>
    <property type="match status" value="1"/>
</dbReference>
<dbReference type="PANTHER" id="PTHR33710:SF64">
    <property type="entry name" value="ENDONUCLEASE_EXONUCLEASE_PHOSPHATASE DOMAIN-CONTAINING PROTEIN"/>
    <property type="match status" value="1"/>
</dbReference>
<organism evidence="1 2">
    <name type="scientific">Carnegiea gigantea</name>
    <dbReference type="NCBI Taxonomy" id="171969"/>
    <lineage>
        <taxon>Eukaryota</taxon>
        <taxon>Viridiplantae</taxon>
        <taxon>Streptophyta</taxon>
        <taxon>Embryophyta</taxon>
        <taxon>Tracheophyta</taxon>
        <taxon>Spermatophyta</taxon>
        <taxon>Magnoliopsida</taxon>
        <taxon>eudicotyledons</taxon>
        <taxon>Gunneridae</taxon>
        <taxon>Pentapetalae</taxon>
        <taxon>Caryophyllales</taxon>
        <taxon>Cactineae</taxon>
        <taxon>Cactaceae</taxon>
        <taxon>Cactoideae</taxon>
        <taxon>Echinocereeae</taxon>
        <taxon>Carnegiea</taxon>
    </lineage>
</organism>
<dbReference type="OrthoDB" id="2417874at2759"/>
<comment type="caution">
    <text evidence="1">The sequence shown here is derived from an EMBL/GenBank/DDBJ whole genome shotgun (WGS) entry which is preliminary data.</text>
</comment>